<dbReference type="CDD" id="cd00082">
    <property type="entry name" value="HisKA"/>
    <property type="match status" value="1"/>
</dbReference>
<feature type="domain" description="PAC" evidence="11">
    <location>
        <begin position="561"/>
        <end position="613"/>
    </location>
</feature>
<dbReference type="SUPFAM" id="SSF51735">
    <property type="entry name" value="NAD(P)-binding Rossmann-fold domains"/>
    <property type="match status" value="1"/>
</dbReference>
<dbReference type="EMBL" id="JACNJD010000211">
    <property type="protein sequence ID" value="MBC8177463.1"/>
    <property type="molecule type" value="Genomic_DNA"/>
</dbReference>
<dbReference type="SMART" id="SM00387">
    <property type="entry name" value="HATPase_c"/>
    <property type="match status" value="1"/>
</dbReference>
<comment type="catalytic activity">
    <reaction evidence="1">
        <text>ATP + protein L-histidine = ADP + protein N-phospho-L-histidine.</text>
        <dbReference type="EC" id="2.7.13.3"/>
    </reaction>
</comment>
<comment type="caution">
    <text evidence="12">The sequence shown here is derived from an EMBL/GenBank/DDBJ whole genome shotgun (WGS) entry which is preliminary data.</text>
</comment>
<dbReference type="InterPro" id="IPR003661">
    <property type="entry name" value="HisK_dim/P_dom"/>
</dbReference>
<feature type="domain" description="PAS" evidence="10">
    <location>
        <begin position="470"/>
        <end position="516"/>
    </location>
</feature>
<dbReference type="InterPro" id="IPR029016">
    <property type="entry name" value="GAF-like_dom_sf"/>
</dbReference>
<feature type="domain" description="PAC" evidence="11">
    <location>
        <begin position="1006"/>
        <end position="1057"/>
    </location>
</feature>
<dbReference type="PROSITE" id="PS50109">
    <property type="entry name" value="HIS_KIN"/>
    <property type="match status" value="1"/>
</dbReference>
<keyword evidence="6" id="KW-0418">Kinase</keyword>
<dbReference type="InterPro" id="IPR036890">
    <property type="entry name" value="HATPase_C_sf"/>
</dbReference>
<evidence type="ECO:0000313" key="12">
    <source>
        <dbReference type="EMBL" id="MBC8177463.1"/>
    </source>
</evidence>
<reference evidence="12 13" key="1">
    <citation type="submission" date="2020-08" db="EMBL/GenBank/DDBJ databases">
        <title>Bridging the membrane lipid divide: bacteria of the FCB group superphylum have the potential to synthesize archaeal ether lipids.</title>
        <authorList>
            <person name="Villanueva L."/>
            <person name="Von Meijenfeldt F.A.B."/>
            <person name="Westbye A.B."/>
            <person name="Yadav S."/>
            <person name="Hopmans E.C."/>
            <person name="Dutilh B.E."/>
            <person name="Sinninghe Damste J.S."/>
        </authorList>
    </citation>
    <scope>NUCLEOTIDE SEQUENCE [LARGE SCALE GENOMIC DNA]</scope>
    <source>
        <strain evidence="12">NIOZ-UU27</strain>
    </source>
</reference>
<keyword evidence="3" id="KW-0597">Phosphoprotein</keyword>
<keyword evidence="8" id="KW-0902">Two-component regulatory system</keyword>
<dbReference type="Pfam" id="PF02518">
    <property type="entry name" value="HATPase_c"/>
    <property type="match status" value="1"/>
</dbReference>
<dbReference type="InterPro" id="IPR000700">
    <property type="entry name" value="PAS-assoc_C"/>
</dbReference>
<dbReference type="Gene3D" id="3.30.565.10">
    <property type="entry name" value="Histidine kinase-like ATPase, C-terminal domain"/>
    <property type="match status" value="1"/>
</dbReference>
<feature type="domain" description="PAS" evidence="10">
    <location>
        <begin position="932"/>
        <end position="1004"/>
    </location>
</feature>
<dbReference type="CDD" id="cd00130">
    <property type="entry name" value="PAS"/>
    <property type="match status" value="5"/>
</dbReference>
<dbReference type="PANTHER" id="PTHR43065:SF10">
    <property type="entry name" value="PEROXIDE STRESS-ACTIVATED HISTIDINE KINASE MAK3"/>
    <property type="match status" value="1"/>
</dbReference>
<dbReference type="Pfam" id="PF13426">
    <property type="entry name" value="PAS_9"/>
    <property type="match status" value="1"/>
</dbReference>
<evidence type="ECO:0000259" key="11">
    <source>
        <dbReference type="PROSITE" id="PS50113"/>
    </source>
</evidence>
<feature type="domain" description="PAS" evidence="10">
    <location>
        <begin position="168"/>
        <end position="214"/>
    </location>
</feature>
<evidence type="ECO:0000256" key="1">
    <source>
        <dbReference type="ARBA" id="ARBA00000085"/>
    </source>
</evidence>
<evidence type="ECO:0000256" key="8">
    <source>
        <dbReference type="ARBA" id="ARBA00023012"/>
    </source>
</evidence>
<dbReference type="InterPro" id="IPR000014">
    <property type="entry name" value="PAS"/>
</dbReference>
<evidence type="ECO:0000256" key="5">
    <source>
        <dbReference type="ARBA" id="ARBA00022741"/>
    </source>
</evidence>
<dbReference type="GO" id="GO:0000155">
    <property type="term" value="F:phosphorelay sensor kinase activity"/>
    <property type="evidence" value="ECO:0007669"/>
    <property type="project" value="InterPro"/>
</dbReference>
<proteinExistence type="predicted"/>
<feature type="domain" description="PAC" evidence="11">
    <location>
        <begin position="712"/>
        <end position="764"/>
    </location>
</feature>
<dbReference type="PANTHER" id="PTHR43065">
    <property type="entry name" value="SENSOR HISTIDINE KINASE"/>
    <property type="match status" value="1"/>
</dbReference>
<evidence type="ECO:0000256" key="7">
    <source>
        <dbReference type="ARBA" id="ARBA00022840"/>
    </source>
</evidence>
<protein>
    <recommendedName>
        <fullName evidence="2">histidine kinase</fullName>
        <ecNumber evidence="2">2.7.13.3</ecNumber>
    </recommendedName>
</protein>
<dbReference type="CDD" id="cd00075">
    <property type="entry name" value="HATPase"/>
    <property type="match status" value="1"/>
</dbReference>
<feature type="domain" description="Histidine kinase" evidence="9">
    <location>
        <begin position="1070"/>
        <end position="1287"/>
    </location>
</feature>
<feature type="domain" description="PAS" evidence="10">
    <location>
        <begin position="319"/>
        <end position="365"/>
    </location>
</feature>
<evidence type="ECO:0000256" key="4">
    <source>
        <dbReference type="ARBA" id="ARBA00022679"/>
    </source>
</evidence>
<evidence type="ECO:0000259" key="9">
    <source>
        <dbReference type="PROSITE" id="PS50109"/>
    </source>
</evidence>
<dbReference type="Gene3D" id="3.30.450.40">
    <property type="match status" value="1"/>
</dbReference>
<feature type="domain" description="PAC" evidence="11">
    <location>
        <begin position="410"/>
        <end position="462"/>
    </location>
</feature>
<dbReference type="Gene3D" id="1.10.287.130">
    <property type="match status" value="1"/>
</dbReference>
<dbReference type="InterPro" id="IPR003018">
    <property type="entry name" value="GAF"/>
</dbReference>
<dbReference type="Pfam" id="PF13185">
    <property type="entry name" value="GAF_2"/>
    <property type="match status" value="1"/>
</dbReference>
<accession>A0A8J6MZL0</accession>
<dbReference type="Proteomes" id="UP000650524">
    <property type="component" value="Unassembled WGS sequence"/>
</dbReference>
<evidence type="ECO:0000256" key="3">
    <source>
        <dbReference type="ARBA" id="ARBA00022553"/>
    </source>
</evidence>
<evidence type="ECO:0000313" key="13">
    <source>
        <dbReference type="Proteomes" id="UP000650524"/>
    </source>
</evidence>
<feature type="domain" description="PAS" evidence="10">
    <location>
        <begin position="621"/>
        <end position="667"/>
    </location>
</feature>
<dbReference type="InterPro" id="IPR036291">
    <property type="entry name" value="NAD(P)-bd_dom_sf"/>
</dbReference>
<dbReference type="SUPFAM" id="SSF47384">
    <property type="entry name" value="Homodimeric domain of signal transducing histidine kinase"/>
    <property type="match status" value="1"/>
</dbReference>
<dbReference type="InterPro" id="IPR036097">
    <property type="entry name" value="HisK_dim/P_sf"/>
</dbReference>
<dbReference type="InterPro" id="IPR013767">
    <property type="entry name" value="PAS_fold"/>
</dbReference>
<dbReference type="PROSITE" id="PS50112">
    <property type="entry name" value="PAS"/>
    <property type="match status" value="5"/>
</dbReference>
<dbReference type="InterPro" id="IPR035965">
    <property type="entry name" value="PAS-like_dom_sf"/>
</dbReference>
<keyword evidence="4" id="KW-0808">Transferase</keyword>
<evidence type="ECO:0000256" key="2">
    <source>
        <dbReference type="ARBA" id="ARBA00012438"/>
    </source>
</evidence>
<keyword evidence="5" id="KW-0547">Nucleotide-binding</keyword>
<dbReference type="SMART" id="SM00388">
    <property type="entry name" value="HisKA"/>
    <property type="match status" value="1"/>
</dbReference>
<dbReference type="PRINTS" id="PR00344">
    <property type="entry name" value="BCTRLSENSOR"/>
</dbReference>
<dbReference type="InterPro" id="IPR004358">
    <property type="entry name" value="Sig_transdc_His_kin-like_C"/>
</dbReference>
<dbReference type="SMART" id="SM00091">
    <property type="entry name" value="PAS"/>
    <property type="match status" value="5"/>
</dbReference>
<dbReference type="EC" id="2.7.13.3" evidence="2"/>
<name>A0A8J6MZL0_9DELT</name>
<dbReference type="SUPFAM" id="SSF55874">
    <property type="entry name" value="ATPase domain of HSP90 chaperone/DNA topoisomerase II/histidine kinase"/>
    <property type="match status" value="1"/>
</dbReference>
<dbReference type="Gene3D" id="3.30.450.20">
    <property type="entry name" value="PAS domain"/>
    <property type="match status" value="5"/>
</dbReference>
<dbReference type="InterPro" id="IPR005467">
    <property type="entry name" value="His_kinase_dom"/>
</dbReference>
<dbReference type="SMART" id="SM00065">
    <property type="entry name" value="GAF"/>
    <property type="match status" value="1"/>
</dbReference>
<dbReference type="InterPro" id="IPR003594">
    <property type="entry name" value="HATPase_dom"/>
</dbReference>
<dbReference type="PROSITE" id="PS50113">
    <property type="entry name" value="PAC"/>
    <property type="match status" value="5"/>
</dbReference>
<evidence type="ECO:0000256" key="6">
    <source>
        <dbReference type="ARBA" id="ARBA00022777"/>
    </source>
</evidence>
<dbReference type="NCBIfam" id="TIGR00229">
    <property type="entry name" value="sensory_box"/>
    <property type="match status" value="3"/>
</dbReference>
<feature type="domain" description="PAC" evidence="11">
    <location>
        <begin position="259"/>
        <end position="311"/>
    </location>
</feature>
<organism evidence="12 13">
    <name type="scientific">Candidatus Desulfacyla euxinica</name>
    <dbReference type="NCBI Taxonomy" id="2841693"/>
    <lineage>
        <taxon>Bacteria</taxon>
        <taxon>Deltaproteobacteria</taxon>
        <taxon>Candidatus Desulfacyla</taxon>
    </lineage>
</organism>
<evidence type="ECO:0000259" key="10">
    <source>
        <dbReference type="PROSITE" id="PS50112"/>
    </source>
</evidence>
<dbReference type="GO" id="GO:0005524">
    <property type="term" value="F:ATP binding"/>
    <property type="evidence" value="ECO:0007669"/>
    <property type="project" value="UniProtKB-KW"/>
</dbReference>
<dbReference type="SUPFAM" id="SSF55781">
    <property type="entry name" value="GAF domain-like"/>
    <property type="match status" value="1"/>
</dbReference>
<gene>
    <name evidence="12" type="ORF">H8E19_08665</name>
</gene>
<dbReference type="SUPFAM" id="SSF55785">
    <property type="entry name" value="PYP-like sensor domain (PAS domain)"/>
    <property type="match status" value="5"/>
</dbReference>
<keyword evidence="7" id="KW-0067">ATP-binding</keyword>
<sequence>MIETLLGSNIAVVGGGRICKAILQTLSSENFRQKSFTVLGVADIDDQAMGLKYAKQLRIFTTNDYRRLFRLKNLDSIIELTKDDDLSGNIRRSMPPGIRFFDHFEARAILDYLQIEGEKISILREIRDSQNNIEKIEGLFEQFYDFFLKIAKERNEYSQAIRQELTASERAMKQIVQGSTIPTFVINRDHIVTHWNKACENLTGYPAEKIVGTNKQWMPFRSKERPIMADLVLDGSKEKDAWKYYGIKGQESVLIEGAYEAEEFFPHLGEDGKWLFFAAAPIKDAEGTVVGAIETLWDKTEEKRAQEDRDRHNMELTARERAMAQIVEGSTISTFVIDKDHIVTHWNKACENLTGYPAEKIVGTNKQWMPFRSKERPIMADLVLDGSKEKDAWKYYGTKWQESALIDGAYEAEEFFPHLGEDGKWLFFIAAPIKDADGTVVGAIETLWDKTEEKQAQEDRDRHNLELTASERAMAQIIQGSTIPTFVINKDHIVTHWNKACENLTGIPAEKVVGTNKQWKPFRLQERPSMADLVLDGITEEEALKYYGTKWQKSEFIEGAYEAEELFPHLGEDGKWLFFTAAPIKDADGTVVGAIETFWDRTEEKQAQEDRDRHNLELTASERAMAQIIQGSTIPTFVINKDHIVTHWNKACENLTGIATEEVVGTNKQWKPFRLQERPTMADLILDGITEEDALKYYGRKWQESALIDGASEAEEFFPHLGEEGKWLFFAAAPIRDADGTVVGAIETLWDKTEEKQALEDRDRYTMEIASLCSIYAALNTPSDLRDRINAAIRETSDTLSVDGICIFLKEDDGKYHMRYNYGYSDQLCQKEKVADEHSMISRIAQNGKFTIFENIDPSDHEEFHVLREEGYRSLAYVSIGVKGDSGFGVLRAASKEPAHFALEEKHVVELLANRIGVAIENNMLQEELQRDAEFQIRLIESSFDGIVATDDKWSIVTFNPEAERVFGYSSSEVIKKMDARTIYPPDITETIVEKKNFQNMNGELPWIETSIVSKNGENIPVRFSGTLLHEDGMVIGSVAFFQDLRKIKQLEKELLRSERLAAVGQTVAFMAHEIKNILHGFKGGSHILKSGLDRNDSTKLKTGWEMMQRNIDRISELALDLLSYSKEREPEYESCSPNEIAGEVCELFADLAAEHDIELKNEFESIIGEVVMDPRTIHRALSNLVSNAIDACIADEDSDKQHRVRVTTALENGNMVRFGVKDNGSGMNENVKANLFKSFFSTKGAKGTGLGLLVTKKLIEEHQGTIDVTSQLGKETTFSIRLPFEAVSAD</sequence>
<dbReference type="Pfam" id="PF00989">
    <property type="entry name" value="PAS"/>
    <property type="match status" value="4"/>
</dbReference>
<dbReference type="GO" id="GO:0006355">
    <property type="term" value="P:regulation of DNA-templated transcription"/>
    <property type="evidence" value="ECO:0007669"/>
    <property type="project" value="InterPro"/>
</dbReference>